<evidence type="ECO:0000256" key="2">
    <source>
        <dbReference type="ARBA" id="ARBA00006434"/>
    </source>
</evidence>
<keyword evidence="9 14" id="KW-0406">Ion transport</keyword>
<evidence type="ECO:0000313" key="16">
    <source>
        <dbReference type="Proteomes" id="UP000003671"/>
    </source>
</evidence>
<comment type="function">
    <text evidence="14">Catalyzes the sodium-dependent uptake of extracellular L-proline.</text>
</comment>
<dbReference type="eggNOG" id="COG0591">
    <property type="taxonomic scope" value="Bacteria"/>
</dbReference>
<dbReference type="GO" id="GO:0005298">
    <property type="term" value="F:proline:sodium symporter activity"/>
    <property type="evidence" value="ECO:0007669"/>
    <property type="project" value="UniProtKB-UniRule"/>
</dbReference>
<gene>
    <name evidence="15" type="primary">putP</name>
    <name evidence="15" type="ORF">MITSMUL_04762</name>
</gene>
<dbReference type="CDD" id="cd11475">
    <property type="entry name" value="SLC5sbd_PutP"/>
    <property type="match status" value="1"/>
</dbReference>
<dbReference type="InterPro" id="IPR011851">
    <property type="entry name" value="Na/Pro_symporter"/>
</dbReference>
<feature type="transmembrane region" description="Helical" evidence="14">
    <location>
        <begin position="302"/>
        <end position="323"/>
    </location>
</feature>
<organism evidence="15 16">
    <name type="scientific">Mitsuokella multacida DSM 20544</name>
    <dbReference type="NCBI Taxonomy" id="500635"/>
    <lineage>
        <taxon>Bacteria</taxon>
        <taxon>Bacillati</taxon>
        <taxon>Bacillota</taxon>
        <taxon>Negativicutes</taxon>
        <taxon>Selenomonadales</taxon>
        <taxon>Selenomonadaceae</taxon>
        <taxon>Mitsuokella</taxon>
    </lineage>
</organism>
<protein>
    <recommendedName>
        <fullName evidence="14">Sodium/proline symporter</fullName>
    </recommendedName>
    <alternativeName>
        <fullName evidence="14">Proline permease</fullName>
    </alternativeName>
</protein>
<evidence type="ECO:0000256" key="10">
    <source>
        <dbReference type="ARBA" id="ARBA00023136"/>
    </source>
</evidence>
<dbReference type="PROSITE" id="PS50283">
    <property type="entry name" value="NA_SOLUT_SYMP_3"/>
    <property type="match status" value="1"/>
</dbReference>
<comment type="subcellular location">
    <subcellularLocation>
        <location evidence="1 14">Cell membrane</location>
        <topology evidence="1 14">Multi-pass membrane protein</topology>
    </subcellularLocation>
</comment>
<evidence type="ECO:0000256" key="3">
    <source>
        <dbReference type="ARBA" id="ARBA00022448"/>
    </source>
</evidence>
<evidence type="ECO:0000256" key="14">
    <source>
        <dbReference type="RuleBase" id="RU366012"/>
    </source>
</evidence>
<feature type="transmembrane region" description="Helical" evidence="14">
    <location>
        <begin position="512"/>
        <end position="534"/>
    </location>
</feature>
<comment type="catalytic activity">
    <reaction evidence="12">
        <text>L-proline(in) + Na(+)(in) = L-proline(out) + Na(+)(out)</text>
        <dbReference type="Rhea" id="RHEA:28967"/>
        <dbReference type="ChEBI" id="CHEBI:29101"/>
        <dbReference type="ChEBI" id="CHEBI:60039"/>
    </reaction>
</comment>
<evidence type="ECO:0000256" key="7">
    <source>
        <dbReference type="ARBA" id="ARBA00022989"/>
    </source>
</evidence>
<dbReference type="GO" id="GO:0031402">
    <property type="term" value="F:sodium ion binding"/>
    <property type="evidence" value="ECO:0007669"/>
    <property type="project" value="UniProtKB-UniRule"/>
</dbReference>
<keyword evidence="6 14" id="KW-0769">Symport</keyword>
<dbReference type="PATRIC" id="fig|500635.8.peg.1466"/>
<dbReference type="InterPro" id="IPR038377">
    <property type="entry name" value="Na/Glc_symporter_sf"/>
</dbReference>
<evidence type="ECO:0000256" key="12">
    <source>
        <dbReference type="ARBA" id="ARBA00033708"/>
    </source>
</evidence>
<evidence type="ECO:0000256" key="6">
    <source>
        <dbReference type="ARBA" id="ARBA00022847"/>
    </source>
</evidence>
<feature type="transmembrane region" description="Helical" evidence="14">
    <location>
        <begin position="128"/>
        <end position="152"/>
    </location>
</feature>
<proteinExistence type="inferred from homology"/>
<evidence type="ECO:0000256" key="11">
    <source>
        <dbReference type="ARBA" id="ARBA00023201"/>
    </source>
</evidence>
<dbReference type="Gene3D" id="1.20.1730.10">
    <property type="entry name" value="Sodium/glucose cotransporter"/>
    <property type="match status" value="1"/>
</dbReference>
<evidence type="ECO:0000313" key="15">
    <source>
        <dbReference type="EMBL" id="EEX68693.1"/>
    </source>
</evidence>
<dbReference type="STRING" id="500635.MITSMUL_04762"/>
<dbReference type="EMBL" id="ABWK02000017">
    <property type="protein sequence ID" value="EEX68693.1"/>
    <property type="molecule type" value="Genomic_DNA"/>
</dbReference>
<keyword evidence="3 14" id="KW-0813">Transport</keyword>
<feature type="transmembrane region" description="Helical" evidence="14">
    <location>
        <begin position="433"/>
        <end position="453"/>
    </location>
</feature>
<evidence type="ECO:0000256" key="5">
    <source>
        <dbReference type="ARBA" id="ARBA00022692"/>
    </source>
</evidence>
<keyword evidence="4 14" id="KW-1003">Cell membrane</keyword>
<dbReference type="Pfam" id="PF00474">
    <property type="entry name" value="SSF"/>
    <property type="match status" value="1"/>
</dbReference>
<dbReference type="InterPro" id="IPR001734">
    <property type="entry name" value="Na/solute_symporter"/>
</dbReference>
<dbReference type="Proteomes" id="UP000003671">
    <property type="component" value="Unassembled WGS sequence"/>
</dbReference>
<keyword evidence="7 14" id="KW-1133">Transmembrane helix</keyword>
<feature type="transmembrane region" description="Helical" evidence="14">
    <location>
        <begin position="257"/>
        <end position="282"/>
    </location>
</feature>
<name>C9KMV4_9FIRM</name>
<dbReference type="AlphaFoldDB" id="C9KMV4"/>
<dbReference type="InterPro" id="IPR018212">
    <property type="entry name" value="Na/solute_symporter_CS"/>
</dbReference>
<dbReference type="PANTHER" id="PTHR48086">
    <property type="entry name" value="SODIUM/PROLINE SYMPORTER-RELATED"/>
    <property type="match status" value="1"/>
</dbReference>
<dbReference type="InterPro" id="IPR050277">
    <property type="entry name" value="Sodium:Solute_Symporter"/>
</dbReference>
<keyword evidence="11 14" id="KW-0739">Sodium transport</keyword>
<feature type="transmembrane region" description="Helical" evidence="14">
    <location>
        <begin position="344"/>
        <end position="363"/>
    </location>
</feature>
<dbReference type="NCBIfam" id="TIGR00813">
    <property type="entry name" value="sss"/>
    <property type="match status" value="1"/>
</dbReference>
<dbReference type="PANTHER" id="PTHR48086:SF3">
    <property type="entry name" value="SODIUM_PROLINE SYMPORTER"/>
    <property type="match status" value="1"/>
</dbReference>
<reference evidence="15" key="1">
    <citation type="submission" date="2009-09" db="EMBL/GenBank/DDBJ databases">
        <authorList>
            <person name="Weinstock G."/>
            <person name="Sodergren E."/>
            <person name="Clifton S."/>
            <person name="Fulton L."/>
            <person name="Fulton B."/>
            <person name="Courtney L."/>
            <person name="Fronick C."/>
            <person name="Harrison M."/>
            <person name="Strong C."/>
            <person name="Farmer C."/>
            <person name="Delahaunty K."/>
            <person name="Markovic C."/>
            <person name="Hall O."/>
            <person name="Minx P."/>
            <person name="Tomlinson C."/>
            <person name="Mitreva M."/>
            <person name="Nelson J."/>
            <person name="Hou S."/>
            <person name="Wollam A."/>
            <person name="Pepin K.H."/>
            <person name="Johnson M."/>
            <person name="Bhonagiri V."/>
            <person name="Nash W.E."/>
            <person name="Warren W."/>
            <person name="Chinwalla A."/>
            <person name="Mardis E.R."/>
            <person name="Wilson R.K."/>
        </authorList>
    </citation>
    <scope>NUCLEOTIDE SEQUENCE [LARGE SCALE GENOMIC DNA]</scope>
    <source>
        <strain evidence="15">DSM 20544</strain>
    </source>
</reference>
<keyword evidence="14" id="KW-0029">Amino-acid transport</keyword>
<keyword evidence="5 14" id="KW-0812">Transmembrane</keyword>
<keyword evidence="10 14" id="KW-0472">Membrane</keyword>
<sequence>MYYTGYAMRLQAFFIDFQQKMHIMPDFYTFYINKYCAIEPLSHIIELFVYTYFARERNGGFILTHDLAIINTFVLYIGFMMAIGVYYYRRTRNMSDYFLGNRKLGAWVTSLSAEASDMSGWMLMGVPGYAYLAGLNAGWIAVGIAIGTWANWHFVAARLRKYTELANNSLTLPEFLQNRYHDKSGLLRIVPAIFILIFFVIYTSSGFVSAGRLFETVFGIPYQYAIFIGAGSVVFYTLVGGFLAVSRTDFIQGVMMFFAILVVPICGAMQCGGFESTVAAISQVQSTMLEPLTKPDGSMMNAIELISLLAWGIGYFGQPHILVRFMAIRTSKEVKQATHIAMTWVILSLAAAVAVGMVGRVYLTTPLEGTASETVFLVMTNELFPPIATGLILSAVLAAIMSTASSQLLVAASAFAQDFYRTLLRKDAEQKELVWISRASVLVIASLAIFLGLNPNNFILDMVSYAWAGFGAAFGPALLMSLFWRHTTKYGVLAGIIVGGVTVLVWKQYAFLGLYEIVPGFVFSALAIWIVSWLDRAPEASILETFDKVGQSKI</sequence>
<feature type="transmembrane region" description="Helical" evidence="14">
    <location>
        <begin position="67"/>
        <end position="88"/>
    </location>
</feature>
<dbReference type="NCBIfam" id="TIGR02121">
    <property type="entry name" value="Na_Pro_sym"/>
    <property type="match status" value="1"/>
</dbReference>
<keyword evidence="16" id="KW-1185">Reference proteome</keyword>
<accession>C9KMV4</accession>
<evidence type="ECO:0000256" key="13">
    <source>
        <dbReference type="RuleBase" id="RU362091"/>
    </source>
</evidence>
<dbReference type="GO" id="GO:0015824">
    <property type="term" value="P:proline transport"/>
    <property type="evidence" value="ECO:0007669"/>
    <property type="project" value="UniProtKB-UniRule"/>
</dbReference>
<feature type="transmembrane region" description="Helical" evidence="14">
    <location>
        <begin position="383"/>
        <end position="412"/>
    </location>
</feature>
<comment type="caution">
    <text evidence="15">The sequence shown here is derived from an EMBL/GenBank/DDBJ whole genome shotgun (WGS) entry which is preliminary data.</text>
</comment>
<evidence type="ECO:0000256" key="4">
    <source>
        <dbReference type="ARBA" id="ARBA00022475"/>
    </source>
</evidence>
<feature type="transmembrane region" description="Helical" evidence="14">
    <location>
        <begin position="490"/>
        <end position="506"/>
    </location>
</feature>
<feature type="transmembrane region" description="Helical" evidence="14">
    <location>
        <begin position="465"/>
        <end position="483"/>
    </location>
</feature>
<feature type="transmembrane region" description="Helical" evidence="14">
    <location>
        <begin position="224"/>
        <end position="245"/>
    </location>
</feature>
<evidence type="ECO:0000256" key="1">
    <source>
        <dbReference type="ARBA" id="ARBA00004651"/>
    </source>
</evidence>
<dbReference type="GO" id="GO:0005886">
    <property type="term" value="C:plasma membrane"/>
    <property type="evidence" value="ECO:0007669"/>
    <property type="project" value="UniProtKB-SubCell"/>
</dbReference>
<dbReference type="HOGENOM" id="CLU_018808_15_2_9"/>
<dbReference type="PROSITE" id="PS00456">
    <property type="entry name" value="NA_SOLUT_SYMP_1"/>
    <property type="match status" value="1"/>
</dbReference>
<feature type="transmembrane region" description="Helical" evidence="14">
    <location>
        <begin position="185"/>
        <end position="204"/>
    </location>
</feature>
<evidence type="ECO:0000256" key="9">
    <source>
        <dbReference type="ARBA" id="ARBA00023065"/>
    </source>
</evidence>
<comment type="similarity">
    <text evidence="2 13">Belongs to the sodium:solute symporter (SSF) (TC 2.A.21) family.</text>
</comment>
<keyword evidence="8 14" id="KW-0915">Sodium</keyword>
<evidence type="ECO:0000256" key="8">
    <source>
        <dbReference type="ARBA" id="ARBA00023053"/>
    </source>
</evidence>